<accession>L7RC53</accession>
<dbReference type="PROSITE" id="PS51192">
    <property type="entry name" value="HELICASE_ATP_BIND_1"/>
    <property type="match status" value="1"/>
</dbReference>
<protein>
    <submittedName>
        <fullName evidence="3">SNF2 family helicase</fullName>
    </submittedName>
</protein>
<proteinExistence type="predicted"/>
<evidence type="ECO:0000313" key="4">
    <source>
        <dbReference type="Proteomes" id="UP000201640"/>
    </source>
</evidence>
<dbReference type="InterPro" id="IPR014001">
    <property type="entry name" value="Helicase_ATP-bd"/>
</dbReference>
<keyword evidence="1" id="KW-0378">Hydrolase</keyword>
<dbReference type="GO" id="GO:0016787">
    <property type="term" value="F:hydrolase activity"/>
    <property type="evidence" value="ECO:0007669"/>
    <property type="project" value="UniProtKB-KW"/>
</dbReference>
<organism evidence="3 4">
    <name type="scientific">Acanthamoeba polyphaga moumouvirus</name>
    <dbReference type="NCBI Taxonomy" id="1269028"/>
    <lineage>
        <taxon>Viruses</taxon>
        <taxon>Varidnaviria</taxon>
        <taxon>Bamfordvirae</taxon>
        <taxon>Nucleocytoviricota</taxon>
        <taxon>Megaviricetes</taxon>
        <taxon>Imitervirales</taxon>
        <taxon>Mimiviridae</taxon>
        <taxon>Megamimivirinae</taxon>
        <taxon>Moumouvirus</taxon>
    </lineage>
</organism>
<dbReference type="Pfam" id="PF04851">
    <property type="entry name" value="ResIII"/>
    <property type="match status" value="1"/>
</dbReference>
<dbReference type="KEGG" id="vg:14445397"/>
<dbReference type="SUPFAM" id="SSF52540">
    <property type="entry name" value="P-loop containing nucleoside triphosphate hydrolases"/>
    <property type="match status" value="2"/>
</dbReference>
<dbReference type="RefSeq" id="YP_007354283.1">
    <property type="nucleotide sequence ID" value="NC_020104.1"/>
</dbReference>
<dbReference type="SMART" id="SM00487">
    <property type="entry name" value="DEXDc"/>
    <property type="match status" value="1"/>
</dbReference>
<name>L7RC53_9VIRU</name>
<dbReference type="Proteomes" id="UP000201640">
    <property type="component" value="Segment"/>
</dbReference>
<dbReference type="InterPro" id="IPR050496">
    <property type="entry name" value="SNF2_RAD54_helicase_repair"/>
</dbReference>
<dbReference type="EMBL" id="JX962719">
    <property type="protein sequence ID" value="AGC01847.1"/>
    <property type="molecule type" value="Genomic_DNA"/>
</dbReference>
<dbReference type="Gene3D" id="3.40.50.300">
    <property type="entry name" value="P-loop containing nucleotide triphosphate hydrolases"/>
    <property type="match status" value="1"/>
</dbReference>
<keyword evidence="3" id="KW-0547">Nucleotide-binding</keyword>
<dbReference type="GO" id="GO:0005524">
    <property type="term" value="F:ATP binding"/>
    <property type="evidence" value="ECO:0007669"/>
    <property type="project" value="InterPro"/>
</dbReference>
<dbReference type="PANTHER" id="PTHR45629">
    <property type="entry name" value="SNF2/RAD54 FAMILY MEMBER"/>
    <property type="match status" value="1"/>
</dbReference>
<sequence>MENINYDELIYIAKKSTKCNRQARIFNGEIIPNIANIGAKKGDFAKLERQGEYYGICVEILEDVKQLLTDKLVIKILDLLKQENYNTPLNILGLTDLDELHYILHKWFECGTTNYNDSLKNYSKTYEKYDNWIKCVRSDTLPCRIKIVEIGYNEKTGASVLPPEWIDHEFENGFVAHKEMDKLETRNGKPPVTYAIIYSMIIQKKEIIYKDPTKLLYTTIFYLHCEKDGNIFSEIKLFNKNNIPKKNYEYIKYNDILIGFKKDKIFETKTDEENSNPREVGILVSRLQKSIRRGRYGAKILKETINKLNSSPNYNLPEHGFLRVSSCRQLVWRLFISILEDCRPYSIEENNIGELDLLNLLLLVLISQKCQEYKFNKIVLKSIIITALLAQYNDTPNDLFNWRKLPESKSTPIIIKSKYHSALSLAIENVTMMTGDKKMLRKLYSAKNNFKPFNYPKIKSKILDSFNYFDEEINNNIIYSSIDHHSKPYILLYYQACIPISMSTKDISSYIWKISSSYNIRSNKKMPKEDKILQEIQKYLYNGFDKKIFVQPHNIKEPKIKEIKPDNNSKRKSFLILFGNKYKYKNCDAVLAGTNKNPVKLKVKNEWKYTNDPDIINNYPTKYIYTNRIDPPFGFRWNKFKFCTEIINGKPFINGDQIKFFDGSSSLDSITPDIKKKCNSSTRNLVMEFLSGMDINFQTIINMRENHKSEILNWIPEESNYHKLNYDLIKSVYTKIFNQFNNIIMIGPCDRGGNKMQNSINYYVEGKIWAVFNLLHYLYPLTIIPSGPLNFKINKHTPGYIHLITSLRNILFFNKKEDKKSIKPIKNLPKIITKLWDHQQESVNTILNGFIQGQHGFGDASDVGSGKTLTSLKIATEIIKINNTCHTGILVLLPGNKLIKTWEDELNKHTKYFDIRFQKPSKIIENIQQNTIVITTLGRIRDNPISHKWLLVIIDECLSVQNKNALQTEQAFIQSLMSKYLIMMSATFFRNRFDKLYYMLKMLQSGLPESRQYLDAILMETIVCKVPINNKKWSSNINYFELDNETRNIYNEINNKDLSLEIKYSKLTSYLVSDNKVNNLITKQLKTLIKKLEENDKRCVIYARSNEEAKNWSKKLKIPLYPIKGTHTIVTYHDGTYGLNDLVTYNTIVMRPPTPDTLPQIKGRLSRPGQESDDLFIEYFIIKDSIEEGLILRMNIASKFLHQYIMPLSKFYDVSVNYSKYLEN</sequence>
<dbReference type="InterPro" id="IPR027417">
    <property type="entry name" value="P-loop_NTPase"/>
</dbReference>
<keyword evidence="4" id="KW-1185">Reference proteome</keyword>
<dbReference type="GeneID" id="14445397"/>
<dbReference type="GO" id="GO:0004386">
    <property type="term" value="F:helicase activity"/>
    <property type="evidence" value="ECO:0007669"/>
    <property type="project" value="UniProtKB-KW"/>
</dbReference>
<feature type="domain" description="Helicase ATP-binding" evidence="2">
    <location>
        <begin position="848"/>
        <end position="1006"/>
    </location>
</feature>
<keyword evidence="3" id="KW-0067">ATP-binding</keyword>
<gene>
    <name evidence="3" type="ORF">Moumou_00307</name>
</gene>
<reference evidence="3 4" key="1">
    <citation type="journal article" date="2012" name="Genome Biol. Evol.">
        <title>Related Giant Viruses in Distant Locations and Different Habitats: Acanthamoeba polyphaga moumouvirus Represents a Third Lineage of the Mimiviridae That Is Close to the Megavirus Lineage.</title>
        <authorList>
            <person name="Yoosuf N."/>
            <person name="Yutin N."/>
            <person name="Colson P."/>
            <person name="Shabalina S.A."/>
            <person name="Pagnier I."/>
            <person name="Robert C."/>
            <person name="Azza S."/>
            <person name="Klose T."/>
            <person name="Wong J."/>
            <person name="Rossmann M.G."/>
            <person name="La Scola B."/>
            <person name="Raoult D."/>
            <person name="Koonin E.V."/>
        </authorList>
    </citation>
    <scope>NUCLEOTIDE SEQUENCE [LARGE SCALE GENOMIC DNA]</scope>
    <source>
        <strain evidence="3 4">M10A</strain>
    </source>
</reference>
<evidence type="ECO:0000313" key="3">
    <source>
        <dbReference type="EMBL" id="AGC01847.1"/>
    </source>
</evidence>
<dbReference type="GO" id="GO:0003677">
    <property type="term" value="F:DNA binding"/>
    <property type="evidence" value="ECO:0007669"/>
    <property type="project" value="InterPro"/>
</dbReference>
<evidence type="ECO:0000259" key="2">
    <source>
        <dbReference type="PROSITE" id="PS51192"/>
    </source>
</evidence>
<dbReference type="InterPro" id="IPR006935">
    <property type="entry name" value="Helicase/UvrB_N"/>
</dbReference>
<keyword evidence="3" id="KW-0347">Helicase</keyword>
<dbReference type="PANTHER" id="PTHR45629:SF7">
    <property type="entry name" value="DNA EXCISION REPAIR PROTEIN ERCC-6-RELATED"/>
    <property type="match status" value="1"/>
</dbReference>
<evidence type="ECO:0000256" key="1">
    <source>
        <dbReference type="ARBA" id="ARBA00022801"/>
    </source>
</evidence>